<evidence type="ECO:0000256" key="8">
    <source>
        <dbReference type="ARBA" id="ARBA00022741"/>
    </source>
</evidence>
<evidence type="ECO:0000313" key="16">
    <source>
        <dbReference type="Proteomes" id="UP000008841"/>
    </source>
</evidence>
<dbReference type="GO" id="GO:0005524">
    <property type="term" value="F:ATP binding"/>
    <property type="evidence" value="ECO:0007669"/>
    <property type="project" value="UniProtKB-UniRule"/>
</dbReference>
<dbReference type="EMBL" id="CP001097">
    <property type="protein sequence ID" value="ACD89400.1"/>
    <property type="molecule type" value="Genomic_DNA"/>
</dbReference>
<dbReference type="RefSeq" id="WP_012465281.1">
    <property type="nucleotide sequence ID" value="NC_010803.1"/>
</dbReference>
<keyword evidence="7 13" id="KW-0808">Transferase</keyword>
<comment type="subcellular location">
    <subcellularLocation>
        <location evidence="2 13">Cytoplasm</location>
    </subcellularLocation>
</comment>
<dbReference type="FunFam" id="3.30.63.10:FF:000005">
    <property type="entry name" value="Guanylate kinase"/>
    <property type="match status" value="1"/>
</dbReference>
<comment type="catalytic activity">
    <reaction evidence="12 13">
        <text>GMP + ATP = GDP + ADP</text>
        <dbReference type="Rhea" id="RHEA:20780"/>
        <dbReference type="ChEBI" id="CHEBI:30616"/>
        <dbReference type="ChEBI" id="CHEBI:58115"/>
        <dbReference type="ChEBI" id="CHEBI:58189"/>
        <dbReference type="ChEBI" id="CHEBI:456216"/>
        <dbReference type="EC" id="2.7.4.8"/>
    </reaction>
</comment>
<dbReference type="eggNOG" id="COG0194">
    <property type="taxonomic scope" value="Bacteria"/>
</dbReference>
<dbReference type="Gene3D" id="3.40.50.300">
    <property type="entry name" value="P-loop containing nucleotide triphosphate hydrolases"/>
    <property type="match status" value="1"/>
</dbReference>
<keyword evidence="6 13" id="KW-0963">Cytoplasm</keyword>
<evidence type="ECO:0000256" key="10">
    <source>
        <dbReference type="ARBA" id="ARBA00022840"/>
    </source>
</evidence>
<dbReference type="HOGENOM" id="CLU_001715_1_2_10"/>
<dbReference type="PROSITE" id="PS50052">
    <property type="entry name" value="GUANYLATE_KINASE_2"/>
    <property type="match status" value="1"/>
</dbReference>
<evidence type="ECO:0000256" key="5">
    <source>
        <dbReference type="ARBA" id="ARBA00016296"/>
    </source>
</evidence>
<comment type="similarity">
    <text evidence="3 13">Belongs to the guanylate kinase family.</text>
</comment>
<keyword evidence="9 13" id="KW-0418">Kinase</keyword>
<evidence type="ECO:0000256" key="13">
    <source>
        <dbReference type="HAMAP-Rule" id="MF_00328"/>
    </source>
</evidence>
<dbReference type="PANTHER" id="PTHR23117:SF13">
    <property type="entry name" value="GUANYLATE KINASE"/>
    <property type="match status" value="1"/>
</dbReference>
<reference evidence="15 16" key="1">
    <citation type="submission" date="2008-05" db="EMBL/GenBank/DDBJ databases">
        <title>Complete sequence of Chlorobium limicola DSM 245.</title>
        <authorList>
            <consortium name="US DOE Joint Genome Institute"/>
            <person name="Lucas S."/>
            <person name="Copeland A."/>
            <person name="Lapidus A."/>
            <person name="Glavina del Rio T."/>
            <person name="Dalin E."/>
            <person name="Tice H."/>
            <person name="Bruce D."/>
            <person name="Goodwin L."/>
            <person name="Pitluck S."/>
            <person name="Schmutz J."/>
            <person name="Larimer F."/>
            <person name="Land M."/>
            <person name="Hauser L."/>
            <person name="Kyrpides N."/>
            <person name="Ovchinnikova G."/>
            <person name="Zhao F."/>
            <person name="Li T."/>
            <person name="Liu Z."/>
            <person name="Overmann J."/>
            <person name="Bryant D.A."/>
            <person name="Richardson P."/>
        </authorList>
    </citation>
    <scope>NUCLEOTIDE SEQUENCE [LARGE SCALE GENOMIC DNA]</scope>
    <source>
        <strain evidence="16">DSM 245 / NBRC 103803 / 6330</strain>
    </source>
</reference>
<dbReference type="CDD" id="cd00071">
    <property type="entry name" value="GMPK"/>
    <property type="match status" value="1"/>
</dbReference>
<dbReference type="GO" id="GO:0005829">
    <property type="term" value="C:cytosol"/>
    <property type="evidence" value="ECO:0007669"/>
    <property type="project" value="TreeGrafter"/>
</dbReference>
<keyword evidence="10 13" id="KW-0067">ATP-binding</keyword>
<evidence type="ECO:0000256" key="3">
    <source>
        <dbReference type="ARBA" id="ARBA00005790"/>
    </source>
</evidence>
<feature type="domain" description="Guanylate kinase-like" evidence="14">
    <location>
        <begin position="8"/>
        <end position="186"/>
    </location>
</feature>
<accession>B3EFB7</accession>
<dbReference type="OrthoDB" id="9808150at2"/>
<evidence type="ECO:0000259" key="14">
    <source>
        <dbReference type="PROSITE" id="PS50052"/>
    </source>
</evidence>
<evidence type="ECO:0000256" key="11">
    <source>
        <dbReference type="ARBA" id="ARBA00030128"/>
    </source>
</evidence>
<proteinExistence type="inferred from homology"/>
<evidence type="ECO:0000256" key="12">
    <source>
        <dbReference type="ARBA" id="ARBA00048594"/>
    </source>
</evidence>
<sequence>MEQGAPKGKLIVFSAPSGTGKSTIAKAVLGQIGELSFSVSATTRSKRPGEEEGVHYFFLDKKEFEERIEKGDFIEYEYFFGNYYGTLLDKTREAIDSGRHLLLDLDVKGALNLKKLFPLDSLLLFIRPPSMAVLQERLLQRDGNSPGLQERLERAALELGYAEQFDDVVVNDDLEQTVTAVTGKIRKYLTTL</sequence>
<dbReference type="GO" id="GO:0004385">
    <property type="term" value="F:GMP kinase activity"/>
    <property type="evidence" value="ECO:0007669"/>
    <property type="project" value="UniProtKB-UniRule"/>
</dbReference>
<dbReference type="InterPro" id="IPR008144">
    <property type="entry name" value="Guanylate_kin-like_dom"/>
</dbReference>
<dbReference type="STRING" id="290315.Clim_0306"/>
<dbReference type="EC" id="2.7.4.8" evidence="4 13"/>
<evidence type="ECO:0000256" key="7">
    <source>
        <dbReference type="ARBA" id="ARBA00022679"/>
    </source>
</evidence>
<evidence type="ECO:0000256" key="9">
    <source>
        <dbReference type="ARBA" id="ARBA00022777"/>
    </source>
</evidence>
<dbReference type="PANTHER" id="PTHR23117">
    <property type="entry name" value="GUANYLATE KINASE-RELATED"/>
    <property type="match status" value="1"/>
</dbReference>
<dbReference type="AlphaFoldDB" id="B3EFB7"/>
<dbReference type="HAMAP" id="MF_00328">
    <property type="entry name" value="Guanylate_kinase"/>
    <property type="match status" value="1"/>
</dbReference>
<evidence type="ECO:0000256" key="2">
    <source>
        <dbReference type="ARBA" id="ARBA00004496"/>
    </source>
</evidence>
<dbReference type="InterPro" id="IPR017665">
    <property type="entry name" value="Guanylate_kinase"/>
</dbReference>
<dbReference type="Gene3D" id="3.30.63.10">
    <property type="entry name" value="Guanylate Kinase phosphate binding domain"/>
    <property type="match status" value="1"/>
</dbReference>
<evidence type="ECO:0000256" key="4">
    <source>
        <dbReference type="ARBA" id="ARBA00012961"/>
    </source>
</evidence>
<dbReference type="KEGG" id="cli:Clim_0306"/>
<evidence type="ECO:0000313" key="15">
    <source>
        <dbReference type="EMBL" id="ACD89400.1"/>
    </source>
</evidence>
<dbReference type="InterPro" id="IPR020590">
    <property type="entry name" value="Guanylate_kinase_CS"/>
</dbReference>
<feature type="binding site" evidence="13">
    <location>
        <begin position="15"/>
        <end position="22"/>
    </location>
    <ligand>
        <name>ATP</name>
        <dbReference type="ChEBI" id="CHEBI:30616"/>
    </ligand>
</feature>
<organism evidence="15 16">
    <name type="scientific">Chlorobium limicola (strain DSM 245 / NBRC 103803 / 6330)</name>
    <dbReference type="NCBI Taxonomy" id="290315"/>
    <lineage>
        <taxon>Bacteria</taxon>
        <taxon>Pseudomonadati</taxon>
        <taxon>Chlorobiota</taxon>
        <taxon>Chlorobiia</taxon>
        <taxon>Chlorobiales</taxon>
        <taxon>Chlorobiaceae</taxon>
        <taxon>Chlorobium/Pelodictyon group</taxon>
        <taxon>Chlorobium</taxon>
    </lineage>
</organism>
<dbReference type="InterPro" id="IPR027417">
    <property type="entry name" value="P-loop_NTPase"/>
</dbReference>
<evidence type="ECO:0000256" key="6">
    <source>
        <dbReference type="ARBA" id="ARBA00022490"/>
    </source>
</evidence>
<evidence type="ECO:0000256" key="1">
    <source>
        <dbReference type="ARBA" id="ARBA00003531"/>
    </source>
</evidence>
<dbReference type="SMART" id="SM00072">
    <property type="entry name" value="GuKc"/>
    <property type="match status" value="1"/>
</dbReference>
<dbReference type="Pfam" id="PF00625">
    <property type="entry name" value="Guanylate_kin"/>
    <property type="match status" value="1"/>
</dbReference>
<name>B3EFB7_CHLL2</name>
<dbReference type="SUPFAM" id="SSF52540">
    <property type="entry name" value="P-loop containing nucleoside triphosphate hydrolases"/>
    <property type="match status" value="1"/>
</dbReference>
<dbReference type="NCBIfam" id="TIGR03263">
    <property type="entry name" value="guanyl_kin"/>
    <property type="match status" value="1"/>
</dbReference>
<dbReference type="PROSITE" id="PS00856">
    <property type="entry name" value="GUANYLATE_KINASE_1"/>
    <property type="match status" value="1"/>
</dbReference>
<gene>
    <name evidence="13" type="primary">gmk</name>
    <name evidence="15" type="ordered locus">Clim_0306</name>
</gene>
<comment type="function">
    <text evidence="1 13">Essential for recycling GMP and indirectly, cGMP.</text>
</comment>
<dbReference type="Proteomes" id="UP000008841">
    <property type="component" value="Chromosome"/>
</dbReference>
<dbReference type="InterPro" id="IPR008145">
    <property type="entry name" value="GK/Ca_channel_bsu"/>
</dbReference>
<keyword evidence="8 13" id="KW-0547">Nucleotide-binding</keyword>
<protein>
    <recommendedName>
        <fullName evidence="5 13">Guanylate kinase</fullName>
        <ecNumber evidence="4 13">2.7.4.8</ecNumber>
    </recommendedName>
    <alternativeName>
        <fullName evidence="11 13">GMP kinase</fullName>
    </alternativeName>
</protein>